<evidence type="ECO:0000256" key="8">
    <source>
        <dbReference type="SAM" id="MobiDB-lite"/>
    </source>
</evidence>
<evidence type="ECO:0000256" key="2">
    <source>
        <dbReference type="ARBA" id="ARBA00009773"/>
    </source>
</evidence>
<evidence type="ECO:0000313" key="11">
    <source>
        <dbReference type="Proteomes" id="UP001501204"/>
    </source>
</evidence>
<evidence type="ECO:0000256" key="7">
    <source>
        <dbReference type="ARBA" id="ARBA00023136"/>
    </source>
</evidence>
<dbReference type="InterPro" id="IPR002549">
    <property type="entry name" value="AI-2E-like"/>
</dbReference>
<feature type="transmembrane region" description="Helical" evidence="9">
    <location>
        <begin position="242"/>
        <end position="260"/>
    </location>
</feature>
<keyword evidence="4" id="KW-1003">Cell membrane</keyword>
<feature type="transmembrane region" description="Helical" evidence="9">
    <location>
        <begin position="95"/>
        <end position="115"/>
    </location>
</feature>
<comment type="caution">
    <text evidence="10">The sequence shown here is derived from an EMBL/GenBank/DDBJ whole genome shotgun (WGS) entry which is preliminary data.</text>
</comment>
<feature type="transmembrane region" description="Helical" evidence="9">
    <location>
        <begin position="298"/>
        <end position="314"/>
    </location>
</feature>
<feature type="transmembrane region" description="Helical" evidence="9">
    <location>
        <begin position="64"/>
        <end position="83"/>
    </location>
</feature>
<feature type="transmembrane region" description="Helical" evidence="9">
    <location>
        <begin position="334"/>
        <end position="361"/>
    </location>
</feature>
<feature type="transmembrane region" description="Helical" evidence="9">
    <location>
        <begin position="181"/>
        <end position="200"/>
    </location>
</feature>
<evidence type="ECO:0000313" key="10">
    <source>
        <dbReference type="EMBL" id="GAA1745725.1"/>
    </source>
</evidence>
<dbReference type="PANTHER" id="PTHR21716">
    <property type="entry name" value="TRANSMEMBRANE PROTEIN"/>
    <property type="match status" value="1"/>
</dbReference>
<evidence type="ECO:0000256" key="5">
    <source>
        <dbReference type="ARBA" id="ARBA00022692"/>
    </source>
</evidence>
<feature type="compositionally biased region" description="Basic and acidic residues" evidence="8">
    <location>
        <begin position="451"/>
        <end position="460"/>
    </location>
</feature>
<dbReference type="Pfam" id="PF01594">
    <property type="entry name" value="AI-2E_transport"/>
    <property type="match status" value="1"/>
</dbReference>
<evidence type="ECO:0000256" key="6">
    <source>
        <dbReference type="ARBA" id="ARBA00022989"/>
    </source>
</evidence>
<reference evidence="10 11" key="1">
    <citation type="journal article" date="2019" name="Int. J. Syst. Evol. Microbiol.">
        <title>The Global Catalogue of Microorganisms (GCM) 10K type strain sequencing project: providing services to taxonomists for standard genome sequencing and annotation.</title>
        <authorList>
            <consortium name="The Broad Institute Genomics Platform"/>
            <consortium name="The Broad Institute Genome Sequencing Center for Infectious Disease"/>
            <person name="Wu L."/>
            <person name="Ma J."/>
        </authorList>
    </citation>
    <scope>NUCLEOTIDE SEQUENCE [LARGE SCALE GENOMIC DNA]</scope>
    <source>
        <strain evidence="10 11">JCM 14735</strain>
    </source>
</reference>
<keyword evidence="7 9" id="KW-0472">Membrane</keyword>
<dbReference type="Proteomes" id="UP001501204">
    <property type="component" value="Unassembled WGS sequence"/>
</dbReference>
<feature type="transmembrane region" description="Helical" evidence="9">
    <location>
        <begin position="266"/>
        <end position="291"/>
    </location>
</feature>
<evidence type="ECO:0008006" key="12">
    <source>
        <dbReference type="Google" id="ProtNLM"/>
    </source>
</evidence>
<keyword evidence="11" id="KW-1185">Reference proteome</keyword>
<evidence type="ECO:0000256" key="1">
    <source>
        <dbReference type="ARBA" id="ARBA00004651"/>
    </source>
</evidence>
<comment type="similarity">
    <text evidence="2">Belongs to the autoinducer-2 exporter (AI-2E) (TC 2.A.86) family.</text>
</comment>
<dbReference type="RefSeq" id="WP_344118749.1">
    <property type="nucleotide sequence ID" value="NZ_BAAAOA010000003.1"/>
</dbReference>
<feature type="region of interest" description="Disordered" evidence="8">
    <location>
        <begin position="422"/>
        <end position="486"/>
    </location>
</feature>
<protein>
    <recommendedName>
        <fullName evidence="12">AI-2E family transporter</fullName>
    </recommendedName>
</protein>
<dbReference type="EMBL" id="BAAAOA010000003">
    <property type="protein sequence ID" value="GAA1745725.1"/>
    <property type="molecule type" value="Genomic_DNA"/>
</dbReference>
<proteinExistence type="inferred from homology"/>
<keyword evidence="3" id="KW-0813">Transport</keyword>
<name>A0ABN2K2I6_9MICC</name>
<sequence>MPSTSHDAERPLRPGPSTELPPLHGDAAGGVAVSVRVAAAWSWRLIIILAAVGLLGYMLSTITVVIIPVLIAGLLAGLLFPLVKWLRGRHIPAGLASGTAVLLLIGLVTGLLVLAGRQIVLGFAQLSQNVVVGTQQLLGWLEDGPLNVSADSVNDWIDDLGTTVQDNSQAILDGAMSFGSTAGNVLTGIIIMLFTLLFFLMDGERIWLFLVRLFPISARRAVNGAGRRGWTSLVQYARIQGFVAFVDAVGIGLGAALLGVPLALPIGILVFLGSFIPIVGAVVTGAVAVLVALVANGFGNALAMLAVVLLVQQIESNVLQPLVMGRAVSLHPLAVFLAVASGTILFGIAGALFAVPVMAFLNTVVRYLVGGTWKVDDEIPWEPYYFPWEIKKHARRNELTRDQIMAQLQRFRRTRAKERLQAALKRGRRDDRARAAAGTASGSGRGTGHGTGREAGRDTGRGAGQATGQGSVRGASAGPERHPGND</sequence>
<feature type="transmembrane region" description="Helical" evidence="9">
    <location>
        <begin position="41"/>
        <end position="59"/>
    </location>
</feature>
<feature type="compositionally biased region" description="Gly residues" evidence="8">
    <location>
        <begin position="441"/>
        <end position="450"/>
    </location>
</feature>
<gene>
    <name evidence="10" type="ORF">GCM10009767_00440</name>
</gene>
<keyword evidence="6 9" id="KW-1133">Transmembrane helix</keyword>
<keyword evidence="5 9" id="KW-0812">Transmembrane</keyword>
<organism evidence="10 11">
    <name type="scientific">Kocuria aegyptia</name>
    <dbReference type="NCBI Taxonomy" id="330943"/>
    <lineage>
        <taxon>Bacteria</taxon>
        <taxon>Bacillati</taxon>
        <taxon>Actinomycetota</taxon>
        <taxon>Actinomycetes</taxon>
        <taxon>Micrococcales</taxon>
        <taxon>Micrococcaceae</taxon>
        <taxon>Kocuria</taxon>
    </lineage>
</organism>
<evidence type="ECO:0000256" key="9">
    <source>
        <dbReference type="SAM" id="Phobius"/>
    </source>
</evidence>
<evidence type="ECO:0000256" key="3">
    <source>
        <dbReference type="ARBA" id="ARBA00022448"/>
    </source>
</evidence>
<accession>A0ABN2K2I6</accession>
<comment type="subcellular location">
    <subcellularLocation>
        <location evidence="1">Cell membrane</location>
        <topology evidence="1">Multi-pass membrane protein</topology>
    </subcellularLocation>
</comment>
<evidence type="ECO:0000256" key="4">
    <source>
        <dbReference type="ARBA" id="ARBA00022475"/>
    </source>
</evidence>
<dbReference type="PANTHER" id="PTHR21716:SF53">
    <property type="entry name" value="PERMEASE PERM-RELATED"/>
    <property type="match status" value="1"/>
</dbReference>